<evidence type="ECO:0000313" key="3">
    <source>
        <dbReference type="Proteomes" id="UP000054408"/>
    </source>
</evidence>
<dbReference type="Gene3D" id="2.40.160.10">
    <property type="entry name" value="Porin"/>
    <property type="match status" value="1"/>
</dbReference>
<dbReference type="GeneID" id="25566863"/>
<sequence>MATAAGRSSNSQRWTRGTGRSDRTGAGAGAGTGAGTGAGAGAGVGAGAGRARQRSHFTSTDRSQWQRQPRKWSEFSSAASFLFKGFTRGVALEFWTPLGLWLRHGEADGSDAGGGASGEARGAGGSSGGKGDGQWVLAGLTRFASASRSASGVSYALDGSRIYYDSWLRVMNKELGLYAMARMGSAATDDVKMSVKRVVSEPWGVAETSVSAQVVFYLHRRLSSKGHRIRRVSRHSVKVVAETAVPWFRDGAHGTALAILSRRGPEVGADIVLPLSAAACVGASVGYSLSKRAVKWVDVKMEVMDDDAVVTLYSQAKGSKIGVTLAQWPGRNTVLAIDMALANSRLLARYAMAYRVSQSSIVRVRLDGDSLALSLLYGSGAFSFACVLTYGGENGNLALGLGLQLDDMC</sequence>
<reference evidence="2 3" key="1">
    <citation type="submission" date="2010-05" db="EMBL/GenBank/DDBJ databases">
        <title>The Genome Sequence of Thecamonas trahens ATCC 50062.</title>
        <authorList>
            <consortium name="The Broad Institute Genome Sequencing Platform"/>
            <person name="Russ C."/>
            <person name="Cuomo C."/>
            <person name="Shea T."/>
            <person name="Young S.K."/>
            <person name="Zeng Q."/>
            <person name="Koehrsen M."/>
            <person name="Haas B."/>
            <person name="Borodovsky M."/>
            <person name="Guigo R."/>
            <person name="Alvarado L."/>
            <person name="Berlin A."/>
            <person name="Bochicchio J."/>
            <person name="Borenstein D."/>
            <person name="Chapman S."/>
            <person name="Chen Z."/>
            <person name="Freedman E."/>
            <person name="Gellesch M."/>
            <person name="Goldberg J."/>
            <person name="Griggs A."/>
            <person name="Gujja S."/>
            <person name="Heilman E."/>
            <person name="Heiman D."/>
            <person name="Hepburn T."/>
            <person name="Howarth C."/>
            <person name="Jen D."/>
            <person name="Larson L."/>
            <person name="Mehta T."/>
            <person name="Park D."/>
            <person name="Pearson M."/>
            <person name="Roberts A."/>
            <person name="Saif S."/>
            <person name="Shenoy N."/>
            <person name="Sisk P."/>
            <person name="Stolte C."/>
            <person name="Sykes S."/>
            <person name="Thomson T."/>
            <person name="Walk T."/>
            <person name="White J."/>
            <person name="Yandava C."/>
            <person name="Burger G."/>
            <person name="Gray M.W."/>
            <person name="Holland P.W.H."/>
            <person name="King N."/>
            <person name="Lang F.B.F."/>
            <person name="Roger A.J."/>
            <person name="Ruiz-Trillo I."/>
            <person name="Lander E."/>
            <person name="Nusbaum C."/>
        </authorList>
    </citation>
    <scope>NUCLEOTIDE SEQUENCE [LARGE SCALE GENOMIC DNA]</scope>
    <source>
        <strain evidence="2 3">ATCC 50062</strain>
    </source>
</reference>
<name>A0A0L0DJX8_THETB</name>
<gene>
    <name evidence="2" type="ORF">AMSG_08095</name>
</gene>
<feature type="region of interest" description="Disordered" evidence="1">
    <location>
        <begin position="109"/>
        <end position="130"/>
    </location>
</feature>
<accession>A0A0L0DJX8</accession>
<dbReference type="RefSeq" id="XP_013755323.1">
    <property type="nucleotide sequence ID" value="XM_013899869.1"/>
</dbReference>
<feature type="compositionally biased region" description="Polar residues" evidence="1">
    <location>
        <begin position="56"/>
        <end position="67"/>
    </location>
</feature>
<dbReference type="EMBL" id="GL349473">
    <property type="protein sequence ID" value="KNC52530.1"/>
    <property type="molecule type" value="Genomic_DNA"/>
</dbReference>
<evidence type="ECO:0000313" key="2">
    <source>
        <dbReference type="EMBL" id="KNC52530.1"/>
    </source>
</evidence>
<feature type="compositionally biased region" description="Gly residues" evidence="1">
    <location>
        <begin position="26"/>
        <end position="48"/>
    </location>
</feature>
<evidence type="ECO:0000256" key="1">
    <source>
        <dbReference type="SAM" id="MobiDB-lite"/>
    </source>
</evidence>
<feature type="compositionally biased region" description="Polar residues" evidence="1">
    <location>
        <begin position="1"/>
        <end position="14"/>
    </location>
</feature>
<protein>
    <submittedName>
        <fullName evidence="2">Uncharacterized protein</fullName>
    </submittedName>
</protein>
<proteinExistence type="predicted"/>
<keyword evidence="3" id="KW-1185">Reference proteome</keyword>
<dbReference type="Proteomes" id="UP000054408">
    <property type="component" value="Unassembled WGS sequence"/>
</dbReference>
<feature type="compositionally biased region" description="Gly residues" evidence="1">
    <location>
        <begin position="111"/>
        <end position="130"/>
    </location>
</feature>
<dbReference type="AlphaFoldDB" id="A0A0L0DJX8"/>
<organism evidence="2 3">
    <name type="scientific">Thecamonas trahens ATCC 50062</name>
    <dbReference type="NCBI Taxonomy" id="461836"/>
    <lineage>
        <taxon>Eukaryota</taxon>
        <taxon>Apusozoa</taxon>
        <taxon>Apusomonadida</taxon>
        <taxon>Apusomonadidae</taxon>
        <taxon>Thecamonas</taxon>
    </lineage>
</organism>
<feature type="region of interest" description="Disordered" evidence="1">
    <location>
        <begin position="1"/>
        <end position="70"/>
    </location>
</feature>
<dbReference type="InterPro" id="IPR023614">
    <property type="entry name" value="Porin_dom_sf"/>
</dbReference>